<evidence type="ECO:0000256" key="1">
    <source>
        <dbReference type="SAM" id="MobiDB-lite"/>
    </source>
</evidence>
<accession>A0A0V1CI97</accession>
<dbReference type="EMBL" id="JYDI01000189">
    <property type="protein sequence ID" value="KRY49017.1"/>
    <property type="molecule type" value="Genomic_DNA"/>
</dbReference>
<proteinExistence type="predicted"/>
<dbReference type="OrthoDB" id="10488521at2759"/>
<sequence>MPEIAECALRLLNSELQMKQLARNWDTTTTIPYHSKTEKERDREQVSEEKRQAKLDDKRLAKAEQMQPMRPIVGERYWIIVKSSRLAAKQDDKK</sequence>
<evidence type="ECO:0000313" key="3">
    <source>
        <dbReference type="Proteomes" id="UP000054653"/>
    </source>
</evidence>
<organism evidence="2 3">
    <name type="scientific">Trichinella britovi</name>
    <name type="common">Parasitic roundworm</name>
    <dbReference type="NCBI Taxonomy" id="45882"/>
    <lineage>
        <taxon>Eukaryota</taxon>
        <taxon>Metazoa</taxon>
        <taxon>Ecdysozoa</taxon>
        <taxon>Nematoda</taxon>
        <taxon>Enoplea</taxon>
        <taxon>Dorylaimia</taxon>
        <taxon>Trichinellida</taxon>
        <taxon>Trichinellidae</taxon>
        <taxon>Trichinella</taxon>
    </lineage>
</organism>
<keyword evidence="3" id="KW-1185">Reference proteome</keyword>
<dbReference type="AlphaFoldDB" id="A0A0V1CI97"/>
<dbReference type="Proteomes" id="UP000054653">
    <property type="component" value="Unassembled WGS sequence"/>
</dbReference>
<feature type="compositionally biased region" description="Basic and acidic residues" evidence="1">
    <location>
        <begin position="35"/>
        <end position="56"/>
    </location>
</feature>
<name>A0A0V1CI97_TRIBR</name>
<comment type="caution">
    <text evidence="2">The sequence shown here is derived from an EMBL/GenBank/DDBJ whole genome shotgun (WGS) entry which is preliminary data.</text>
</comment>
<gene>
    <name evidence="2" type="ORF">T03_9428</name>
</gene>
<protein>
    <submittedName>
        <fullName evidence="2">Uncharacterized protein</fullName>
    </submittedName>
</protein>
<evidence type="ECO:0000313" key="2">
    <source>
        <dbReference type="EMBL" id="KRY49017.1"/>
    </source>
</evidence>
<reference evidence="2 3" key="1">
    <citation type="submission" date="2015-01" db="EMBL/GenBank/DDBJ databases">
        <title>Evolution of Trichinella species and genotypes.</title>
        <authorList>
            <person name="Korhonen P.K."/>
            <person name="Edoardo P."/>
            <person name="Giuseppe L.R."/>
            <person name="Gasser R.B."/>
        </authorList>
    </citation>
    <scope>NUCLEOTIDE SEQUENCE [LARGE SCALE GENOMIC DNA]</scope>
    <source>
        <strain evidence="2">ISS120</strain>
    </source>
</reference>
<feature type="region of interest" description="Disordered" evidence="1">
    <location>
        <begin position="32"/>
        <end position="56"/>
    </location>
</feature>